<sequence>SLEVAPEDKGGLTDADTVIAAGGTDVLGETGAAGKTAEGAEDTVSKAEAGPDETFLVSSDETSVDSSAKESLEQIEEDVSLDSFGSGSGLLDLSLQADDTSLGGILDEIYAPEGEEQAQPAEAASAMDLAAETEQMLSDQTFDTSQPTVVQTAEAAAYLEPRSDALSNAFGLMLFLPLLLVFYTAVVAVAGFSDMTPAILEKVQSIIWYVLIGLAVAAGLVVGAAFMLTAGVGKATAKPKAKKQKEPKVKKEKKPKKEKEPKA</sequence>
<feature type="non-terminal residue" evidence="3">
    <location>
        <position position="1"/>
    </location>
</feature>
<dbReference type="AlphaFoldDB" id="X1NEG0"/>
<evidence type="ECO:0000256" key="1">
    <source>
        <dbReference type="SAM" id="MobiDB-lite"/>
    </source>
</evidence>
<feature type="compositionally biased region" description="Basic and acidic residues" evidence="1">
    <location>
        <begin position="244"/>
        <end position="263"/>
    </location>
</feature>
<protein>
    <submittedName>
        <fullName evidence="3">Uncharacterized protein</fullName>
    </submittedName>
</protein>
<keyword evidence="2" id="KW-0812">Transmembrane</keyword>
<comment type="caution">
    <text evidence="3">The sequence shown here is derived from an EMBL/GenBank/DDBJ whole genome shotgun (WGS) entry which is preliminary data.</text>
</comment>
<keyword evidence="2" id="KW-0472">Membrane</keyword>
<feature type="region of interest" description="Disordered" evidence="1">
    <location>
        <begin position="234"/>
        <end position="263"/>
    </location>
</feature>
<organism evidence="3">
    <name type="scientific">marine sediment metagenome</name>
    <dbReference type="NCBI Taxonomy" id="412755"/>
    <lineage>
        <taxon>unclassified sequences</taxon>
        <taxon>metagenomes</taxon>
        <taxon>ecological metagenomes</taxon>
    </lineage>
</organism>
<keyword evidence="2" id="KW-1133">Transmembrane helix</keyword>
<feature type="transmembrane region" description="Helical" evidence="2">
    <location>
        <begin position="169"/>
        <end position="191"/>
    </location>
</feature>
<proteinExistence type="predicted"/>
<accession>X1NEG0</accession>
<evidence type="ECO:0000256" key="2">
    <source>
        <dbReference type="SAM" id="Phobius"/>
    </source>
</evidence>
<dbReference type="EMBL" id="BARV01021874">
    <property type="protein sequence ID" value="GAI28596.1"/>
    <property type="molecule type" value="Genomic_DNA"/>
</dbReference>
<name>X1NEG0_9ZZZZ</name>
<evidence type="ECO:0000313" key="3">
    <source>
        <dbReference type="EMBL" id="GAI28596.1"/>
    </source>
</evidence>
<reference evidence="3" key="1">
    <citation type="journal article" date="2014" name="Front. Microbiol.">
        <title>High frequency of phylogenetically diverse reductive dehalogenase-homologous genes in deep subseafloor sedimentary metagenomes.</title>
        <authorList>
            <person name="Kawai M."/>
            <person name="Futagami T."/>
            <person name="Toyoda A."/>
            <person name="Takaki Y."/>
            <person name="Nishi S."/>
            <person name="Hori S."/>
            <person name="Arai W."/>
            <person name="Tsubouchi T."/>
            <person name="Morono Y."/>
            <person name="Uchiyama I."/>
            <person name="Ito T."/>
            <person name="Fujiyama A."/>
            <person name="Inagaki F."/>
            <person name="Takami H."/>
        </authorList>
    </citation>
    <scope>NUCLEOTIDE SEQUENCE</scope>
    <source>
        <strain evidence="3">Expedition CK06-06</strain>
    </source>
</reference>
<feature type="compositionally biased region" description="Low complexity" evidence="1">
    <location>
        <begin position="28"/>
        <end position="37"/>
    </location>
</feature>
<feature type="transmembrane region" description="Helical" evidence="2">
    <location>
        <begin position="206"/>
        <end position="233"/>
    </location>
</feature>
<feature type="region of interest" description="Disordered" evidence="1">
    <location>
        <begin position="28"/>
        <end position="51"/>
    </location>
</feature>
<gene>
    <name evidence="3" type="ORF">S06H3_36154</name>
</gene>